<reference evidence="7" key="1">
    <citation type="submission" date="2023-06" db="EMBL/GenBank/DDBJ databases">
        <title>Reference genome for the Northern bat (Eptesicus nilssonii), a most northern bat species.</title>
        <authorList>
            <person name="Laine V.N."/>
            <person name="Pulliainen A.T."/>
            <person name="Lilley T.M."/>
        </authorList>
    </citation>
    <scope>NUCLEOTIDE SEQUENCE</scope>
    <source>
        <strain evidence="7">BLF_Eptnil</strain>
        <tissue evidence="7">Kidney</tissue>
    </source>
</reference>
<accession>A0AA40LSD8</accession>
<keyword evidence="4" id="KW-0687">Ribonucleoprotein</keyword>
<dbReference type="GO" id="GO:0002181">
    <property type="term" value="P:cytoplasmic translation"/>
    <property type="evidence" value="ECO:0007669"/>
    <property type="project" value="TreeGrafter"/>
</dbReference>
<dbReference type="GO" id="GO:0022625">
    <property type="term" value="C:cytosolic large ribosomal subunit"/>
    <property type="evidence" value="ECO:0007669"/>
    <property type="project" value="TreeGrafter"/>
</dbReference>
<name>A0AA40LSD8_CNENI</name>
<dbReference type="GO" id="GO:0070180">
    <property type="term" value="F:large ribosomal subunit rRNA binding"/>
    <property type="evidence" value="ECO:0007669"/>
    <property type="project" value="TreeGrafter"/>
</dbReference>
<evidence type="ECO:0000313" key="7">
    <source>
        <dbReference type="EMBL" id="KAK1344386.1"/>
    </source>
</evidence>
<evidence type="ECO:0000256" key="2">
    <source>
        <dbReference type="ARBA" id="ARBA00008889"/>
    </source>
</evidence>
<proteinExistence type="inferred from homology"/>
<dbReference type="SUPFAM" id="SSF160369">
    <property type="entry name" value="Ribosomal protein L10-like"/>
    <property type="match status" value="1"/>
</dbReference>
<evidence type="ECO:0000256" key="1">
    <source>
        <dbReference type="ARBA" id="ARBA00002200"/>
    </source>
</evidence>
<dbReference type="Gene3D" id="3.30.70.1730">
    <property type="match status" value="2"/>
</dbReference>
<dbReference type="InterPro" id="IPR043141">
    <property type="entry name" value="Ribosomal_uL10-like_sf"/>
</dbReference>
<dbReference type="AlphaFoldDB" id="A0AA40LSD8"/>
<evidence type="ECO:0000256" key="6">
    <source>
        <dbReference type="ARBA" id="ARBA00035444"/>
    </source>
</evidence>
<dbReference type="InterPro" id="IPR050323">
    <property type="entry name" value="Ribosomal_protein_uL10"/>
</dbReference>
<dbReference type="GO" id="GO:0003735">
    <property type="term" value="F:structural constituent of ribosome"/>
    <property type="evidence" value="ECO:0007669"/>
    <property type="project" value="TreeGrafter"/>
</dbReference>
<protein>
    <recommendedName>
        <fullName evidence="5">Large ribosomal subunit protein uL10</fullName>
    </recommendedName>
    <alternativeName>
        <fullName evidence="6">60S acidic ribosomal protein P0</fullName>
    </alternativeName>
</protein>
<evidence type="ECO:0000313" key="8">
    <source>
        <dbReference type="Proteomes" id="UP001177744"/>
    </source>
</evidence>
<dbReference type="Proteomes" id="UP001177744">
    <property type="component" value="Unassembled WGS sequence"/>
</dbReference>
<comment type="similarity">
    <text evidence="2">Belongs to the universal ribosomal protein uL10 family.</text>
</comment>
<evidence type="ECO:0000256" key="5">
    <source>
        <dbReference type="ARBA" id="ARBA00035202"/>
    </source>
</evidence>
<dbReference type="GO" id="GO:0000027">
    <property type="term" value="P:ribosomal large subunit assembly"/>
    <property type="evidence" value="ECO:0007669"/>
    <property type="project" value="TreeGrafter"/>
</dbReference>
<comment type="caution">
    <text evidence="7">The sequence shown here is derived from an EMBL/GenBank/DDBJ whole genome shotgun (WGS) entry which is preliminary data.</text>
</comment>
<dbReference type="EMBL" id="JAULJE010000004">
    <property type="protein sequence ID" value="KAK1344386.1"/>
    <property type="molecule type" value="Genomic_DNA"/>
</dbReference>
<gene>
    <name evidence="7" type="ORF">QTO34_014953</name>
</gene>
<comment type="function">
    <text evidence="1">Ribosomal protein P0 is the functional equivalent of E.coli protein L10.</text>
</comment>
<dbReference type="PANTHER" id="PTHR45699">
    <property type="entry name" value="60S ACIDIC RIBOSOMAL PROTEIN P0"/>
    <property type="match status" value="1"/>
</dbReference>
<evidence type="ECO:0000256" key="4">
    <source>
        <dbReference type="ARBA" id="ARBA00023274"/>
    </source>
</evidence>
<evidence type="ECO:0000256" key="3">
    <source>
        <dbReference type="ARBA" id="ARBA00022980"/>
    </source>
</evidence>
<keyword evidence="8" id="KW-1185">Reference proteome</keyword>
<keyword evidence="3" id="KW-0689">Ribosomal protein</keyword>
<organism evidence="7 8">
    <name type="scientific">Cnephaeus nilssonii</name>
    <name type="common">Northern bat</name>
    <name type="synonym">Eptesicus nilssonii</name>
    <dbReference type="NCBI Taxonomy" id="3371016"/>
    <lineage>
        <taxon>Eukaryota</taxon>
        <taxon>Metazoa</taxon>
        <taxon>Chordata</taxon>
        <taxon>Craniata</taxon>
        <taxon>Vertebrata</taxon>
        <taxon>Euteleostomi</taxon>
        <taxon>Mammalia</taxon>
        <taxon>Eutheria</taxon>
        <taxon>Laurasiatheria</taxon>
        <taxon>Chiroptera</taxon>
        <taxon>Yangochiroptera</taxon>
        <taxon>Vespertilionidae</taxon>
        <taxon>Cnephaeus</taxon>
    </lineage>
</organism>
<dbReference type="PANTHER" id="PTHR45699:SF3">
    <property type="entry name" value="LARGE RIBOSOMAL SUBUNIT PROTEIN UL10"/>
    <property type="match status" value="1"/>
</dbReference>
<sequence length="151" mass="16626">MGVTSSLNPAWQSLTHRRDSREDRATWKSNSFLKIIQLLDDYLKCFIVGADNAGSEQMQQIRMSLRGKAVKLLPHIRGNVGFACTKEDLTAVRDMLLANKGRAAARAGAIAPCEVTALGITTNISRGTIENLSDVLLIFNLTVPYTWAPEH</sequence>